<evidence type="ECO:0000256" key="3">
    <source>
        <dbReference type="ARBA" id="ARBA00023163"/>
    </source>
</evidence>
<accession>A0A645JCZ5</accession>
<organism evidence="5">
    <name type="scientific">bioreactor metagenome</name>
    <dbReference type="NCBI Taxonomy" id="1076179"/>
    <lineage>
        <taxon>unclassified sequences</taxon>
        <taxon>metagenomes</taxon>
        <taxon>ecological metagenomes</taxon>
    </lineage>
</organism>
<evidence type="ECO:0000256" key="1">
    <source>
        <dbReference type="ARBA" id="ARBA00023015"/>
    </source>
</evidence>
<evidence type="ECO:0000313" key="5">
    <source>
        <dbReference type="EMBL" id="MPN60539.1"/>
    </source>
</evidence>
<sequence>MVILRAMSEAVDSFISHMREKMMADETYRKRLWDSHQSIVVALQERNGPAAVKMMKEHFLVVNAAIKEL</sequence>
<dbReference type="Pfam" id="PF07729">
    <property type="entry name" value="FCD"/>
    <property type="match status" value="1"/>
</dbReference>
<comment type="caution">
    <text evidence="5">The sequence shown here is derived from an EMBL/GenBank/DDBJ whole genome shotgun (WGS) entry which is preliminary data.</text>
</comment>
<protein>
    <recommendedName>
        <fullName evidence="4">GntR C-terminal domain-containing protein</fullName>
    </recommendedName>
</protein>
<dbReference type="GO" id="GO:0003677">
    <property type="term" value="F:DNA binding"/>
    <property type="evidence" value="ECO:0007669"/>
    <property type="project" value="UniProtKB-KW"/>
</dbReference>
<dbReference type="SUPFAM" id="SSF48008">
    <property type="entry name" value="GntR ligand-binding domain-like"/>
    <property type="match status" value="1"/>
</dbReference>
<name>A0A645JCZ5_9ZZZZ</name>
<dbReference type="InterPro" id="IPR011711">
    <property type="entry name" value="GntR_C"/>
</dbReference>
<evidence type="ECO:0000256" key="2">
    <source>
        <dbReference type="ARBA" id="ARBA00023125"/>
    </source>
</evidence>
<proteinExistence type="predicted"/>
<dbReference type="InterPro" id="IPR008920">
    <property type="entry name" value="TF_FadR/GntR_C"/>
</dbReference>
<gene>
    <name evidence="5" type="ORF">SDC9_208267</name>
</gene>
<reference evidence="5" key="1">
    <citation type="submission" date="2019-08" db="EMBL/GenBank/DDBJ databases">
        <authorList>
            <person name="Kucharzyk K."/>
            <person name="Murdoch R.W."/>
            <person name="Higgins S."/>
            <person name="Loffler F."/>
        </authorList>
    </citation>
    <scope>NUCLEOTIDE SEQUENCE</scope>
</reference>
<feature type="domain" description="GntR C-terminal" evidence="4">
    <location>
        <begin position="7"/>
        <end position="59"/>
    </location>
</feature>
<dbReference type="EMBL" id="VSSQ01135930">
    <property type="protein sequence ID" value="MPN60539.1"/>
    <property type="molecule type" value="Genomic_DNA"/>
</dbReference>
<keyword evidence="3" id="KW-0804">Transcription</keyword>
<keyword evidence="2" id="KW-0238">DNA-binding</keyword>
<keyword evidence="1" id="KW-0805">Transcription regulation</keyword>
<dbReference type="Gene3D" id="1.20.120.530">
    <property type="entry name" value="GntR ligand-binding domain-like"/>
    <property type="match status" value="1"/>
</dbReference>
<dbReference type="AlphaFoldDB" id="A0A645JCZ5"/>
<evidence type="ECO:0000259" key="4">
    <source>
        <dbReference type="Pfam" id="PF07729"/>
    </source>
</evidence>